<dbReference type="EMBL" id="DMAN01000018">
    <property type="protein sequence ID" value="HAE25681.1"/>
    <property type="molecule type" value="Genomic_DNA"/>
</dbReference>
<protein>
    <recommendedName>
        <fullName evidence="3">Phage tail protein</fullName>
    </recommendedName>
</protein>
<dbReference type="RefSeq" id="WP_272986367.1">
    <property type="nucleotide sequence ID" value="NZ_CALCOC010000251.1"/>
</dbReference>
<comment type="caution">
    <text evidence="1">The sequence shown here is derived from an EMBL/GenBank/DDBJ whole genome shotgun (WGS) entry which is preliminary data.</text>
</comment>
<evidence type="ECO:0000313" key="2">
    <source>
        <dbReference type="Proteomes" id="UP000259610"/>
    </source>
</evidence>
<accession>A0A3B9GTC5</accession>
<reference evidence="1 2" key="1">
    <citation type="journal article" date="2018" name="Nat. Biotechnol.">
        <title>A standardized bacterial taxonomy based on genome phylogeny substantially revises the tree of life.</title>
        <authorList>
            <person name="Parks D.H."/>
            <person name="Chuvochina M."/>
            <person name="Waite D.W."/>
            <person name="Rinke C."/>
            <person name="Skarshewski A."/>
            <person name="Chaumeil P.A."/>
            <person name="Hugenholtz P."/>
        </authorList>
    </citation>
    <scope>NUCLEOTIDE SEQUENCE [LARGE SCALE GENOMIC DNA]</scope>
    <source>
        <strain evidence="1">UBA8733</strain>
    </source>
</reference>
<dbReference type="AlphaFoldDB" id="A0A3B9GTC5"/>
<sequence length="155" mass="16108">MGQPAVDIGRRVAILVEDQNTPGTYVKMALLNTSKSISKSINVATAAVPDDADPTALTTDISYPTSIAPPQVSGEGQFSVASFAEADTWMEEGGKKRNMRIVVYSPDDGTTVLGYWQGAGFPSQLEMSAADADMVTASATFTITGALPFTAGAPA</sequence>
<evidence type="ECO:0008006" key="3">
    <source>
        <dbReference type="Google" id="ProtNLM"/>
    </source>
</evidence>
<proteinExistence type="predicted"/>
<evidence type="ECO:0000313" key="1">
    <source>
        <dbReference type="EMBL" id="HAE25681.1"/>
    </source>
</evidence>
<name>A0A3B9GTC5_9PROT</name>
<dbReference type="Proteomes" id="UP000259610">
    <property type="component" value="Unassembled WGS sequence"/>
</dbReference>
<organism evidence="1 2">
    <name type="scientific">Hyphomonas adhaerens</name>
    <dbReference type="NCBI Taxonomy" id="81029"/>
    <lineage>
        <taxon>Bacteria</taxon>
        <taxon>Pseudomonadati</taxon>
        <taxon>Pseudomonadota</taxon>
        <taxon>Alphaproteobacteria</taxon>
        <taxon>Hyphomonadales</taxon>
        <taxon>Hyphomonadaceae</taxon>
        <taxon>Hyphomonas</taxon>
    </lineage>
</organism>
<gene>
    <name evidence="1" type="ORF">DCG58_00850</name>
</gene>